<protein>
    <submittedName>
        <fullName evidence="1">Amino acid ABC transporter substrate-binding protein</fullName>
    </submittedName>
</protein>
<comment type="caution">
    <text evidence="1">The sequence shown here is derived from an EMBL/GenBank/DDBJ whole genome shotgun (WGS) entry which is preliminary data.</text>
</comment>
<dbReference type="RefSeq" id="WP_000842303.1">
    <property type="nucleotide sequence ID" value="NZ_CP184809.1"/>
</dbReference>
<proteinExistence type="predicted"/>
<sequence>MKSRLIKQICGCYLPSLTLVYTPFIYASDEPSNSVEIKHNEIKQRVAHLGELPGLINADGTGPFVDLVKFMDKVDPEVEIVIEVFPLHRAVHGVVNQQADFALPAIYVDDPQGKLPFRFSSKSFGLVTHVLYTNISHPFTSEQLWSNPEKYVIEAVPDYMPFKVERSNSIDSSLQKLAAGRIDGFVWAQEEADIALRNLRIKNISRQHFADFKDVFVIPLGPKGDEIDQYLTKIISQLEVSGELKILYEAIHLPYDNWQP</sequence>
<dbReference type="EMBL" id="VSGZ01000035">
    <property type="protein sequence ID" value="TXY91795.1"/>
    <property type="molecule type" value="Genomic_DNA"/>
</dbReference>
<name>A0A2R8EWQ7_VIBCL</name>
<dbReference type="SUPFAM" id="SSF53850">
    <property type="entry name" value="Periplasmic binding protein-like II"/>
    <property type="match status" value="1"/>
</dbReference>
<gene>
    <name evidence="1" type="ORF">FXE67_07315</name>
</gene>
<dbReference type="Proteomes" id="UP000323583">
    <property type="component" value="Unassembled WGS sequence"/>
</dbReference>
<accession>A0A2R8EWQ7</accession>
<organism evidence="1 2">
    <name type="scientific">Vibrio cholerae</name>
    <dbReference type="NCBI Taxonomy" id="666"/>
    <lineage>
        <taxon>Bacteria</taxon>
        <taxon>Pseudomonadati</taxon>
        <taxon>Pseudomonadota</taxon>
        <taxon>Gammaproteobacteria</taxon>
        <taxon>Vibrionales</taxon>
        <taxon>Vibrionaceae</taxon>
        <taxon>Vibrio</taxon>
    </lineage>
</organism>
<evidence type="ECO:0000313" key="1">
    <source>
        <dbReference type="EMBL" id="TXY91795.1"/>
    </source>
</evidence>
<dbReference type="AlphaFoldDB" id="A0A2R8EWQ7"/>
<reference evidence="1 2" key="1">
    <citation type="submission" date="2019-06" db="EMBL/GenBank/DDBJ databases">
        <title>Vibrio cholerae phylogeny based on whole-genome sequencing reveals genetic diversity and population strucutre.</title>
        <authorList>
            <person name="Zhiqiu Y."/>
            <person name="Bin L."/>
            <person name="Lingyan J."/>
        </authorList>
    </citation>
    <scope>NUCLEOTIDE SEQUENCE [LARGE SCALE GENOMIC DNA]</scope>
    <source>
        <strain evidence="1 2">N2768</strain>
    </source>
</reference>
<evidence type="ECO:0000313" key="2">
    <source>
        <dbReference type="Proteomes" id="UP000323583"/>
    </source>
</evidence>